<gene>
    <name evidence="1" type="ORF">OEV82_14680</name>
</gene>
<dbReference type="Proteomes" id="UP001208656">
    <property type="component" value="Unassembled WGS sequence"/>
</dbReference>
<accession>A0ABT2WJ05</accession>
<name>A0ABT2WJ05_9BACI</name>
<organism evidence="1 2">
    <name type="scientific">Pallidibacillus thermolactis</name>
    <dbReference type="NCBI Taxonomy" id="251051"/>
    <lineage>
        <taxon>Bacteria</taxon>
        <taxon>Bacillati</taxon>
        <taxon>Bacillota</taxon>
        <taxon>Bacilli</taxon>
        <taxon>Bacillales</taxon>
        <taxon>Bacillaceae</taxon>
        <taxon>Pallidibacillus</taxon>
    </lineage>
</organism>
<dbReference type="EMBL" id="JAOUSE010000067">
    <property type="protein sequence ID" value="MCU9595672.1"/>
    <property type="molecule type" value="Genomic_DNA"/>
</dbReference>
<evidence type="ECO:0000313" key="2">
    <source>
        <dbReference type="Proteomes" id="UP001208656"/>
    </source>
</evidence>
<keyword evidence="2" id="KW-1185">Reference proteome</keyword>
<sequence>MLFKKKGKLKKEYDRLLLSQIDKMRLKWMNQKSIWDKCFDLNEDLEQKVKISKLKYYYLFKEAKVRNIKLDIKNK</sequence>
<dbReference type="RefSeq" id="WP_173658280.1">
    <property type="nucleotide sequence ID" value="NZ_JAOUSE010000067.1"/>
</dbReference>
<protein>
    <submittedName>
        <fullName evidence="1">YaaL family protein</fullName>
    </submittedName>
</protein>
<proteinExistence type="predicted"/>
<comment type="caution">
    <text evidence="1">The sequence shown here is derived from an EMBL/GenBank/DDBJ whole genome shotgun (WGS) entry which is preliminary data.</text>
</comment>
<dbReference type="InterPro" id="IPR019644">
    <property type="entry name" value="DUF2508"/>
</dbReference>
<reference evidence="1 2" key="1">
    <citation type="submission" date="2022-10" db="EMBL/GenBank/DDBJ databases">
        <title>Description of Fervidibacillus gen. nov. in the family Fervidibacillaceae fam. nov. with two species, Fervidibacillus albus sp. nov., and Fervidibacillus halotolerans sp. nov., isolated from tidal flat sediments.</title>
        <authorList>
            <person name="Kwon K.K."/>
            <person name="Yang S.-H."/>
        </authorList>
    </citation>
    <scope>NUCLEOTIDE SEQUENCE [LARGE SCALE GENOMIC DNA]</scope>
    <source>
        <strain evidence="1 2">DSM 23332</strain>
    </source>
</reference>
<dbReference type="Pfam" id="PF10704">
    <property type="entry name" value="DUF2508"/>
    <property type="match status" value="1"/>
</dbReference>
<evidence type="ECO:0000313" key="1">
    <source>
        <dbReference type="EMBL" id="MCU9595672.1"/>
    </source>
</evidence>